<keyword evidence="2" id="KW-1185">Reference proteome</keyword>
<evidence type="ECO:0000313" key="2">
    <source>
        <dbReference type="Proteomes" id="UP001460072"/>
    </source>
</evidence>
<dbReference type="EMBL" id="JBCGDO010000007">
    <property type="protein sequence ID" value="MEM0542449.1"/>
    <property type="molecule type" value="Genomic_DNA"/>
</dbReference>
<dbReference type="RefSeq" id="WP_342695658.1">
    <property type="nucleotide sequence ID" value="NZ_JBCGDO010000007.1"/>
</dbReference>
<organism evidence="1 2">
    <name type="scientific">Flavobacterium aureirubrum</name>
    <dbReference type="NCBI Taxonomy" id="3133147"/>
    <lineage>
        <taxon>Bacteria</taxon>
        <taxon>Pseudomonadati</taxon>
        <taxon>Bacteroidota</taxon>
        <taxon>Flavobacteriia</taxon>
        <taxon>Flavobacteriales</taxon>
        <taxon>Flavobacteriaceae</taxon>
        <taxon>Flavobacterium</taxon>
    </lineage>
</organism>
<gene>
    <name evidence="1" type="ORF">WFZ85_07455</name>
</gene>
<reference evidence="1 2" key="1">
    <citation type="submission" date="2024-03" db="EMBL/GenBank/DDBJ databases">
        <title>Two novel species of the genus Flavobacterium exhibiting potentially degradation of complex polysaccharides.</title>
        <authorList>
            <person name="Lian X."/>
        </authorList>
    </citation>
    <scope>NUCLEOTIDE SEQUENCE [LARGE SCALE GENOMIC DNA]</scope>
    <source>
        <strain evidence="2">j3</strain>
    </source>
</reference>
<name>A0ABU9N6J6_9FLAO</name>
<dbReference type="Proteomes" id="UP001460072">
    <property type="component" value="Unassembled WGS sequence"/>
</dbReference>
<evidence type="ECO:0008006" key="3">
    <source>
        <dbReference type="Google" id="ProtNLM"/>
    </source>
</evidence>
<comment type="caution">
    <text evidence="1">The sequence shown here is derived from an EMBL/GenBank/DDBJ whole genome shotgun (WGS) entry which is preliminary data.</text>
</comment>
<evidence type="ECO:0000313" key="1">
    <source>
        <dbReference type="EMBL" id="MEM0542449.1"/>
    </source>
</evidence>
<accession>A0ABU9N6J6</accession>
<protein>
    <recommendedName>
        <fullName evidence="3">Immunity protein 26</fullName>
    </recommendedName>
</protein>
<proteinExistence type="predicted"/>
<sequence length="195" mass="22840">MILPYSTIINGSPTYFVEKILKGMLNEYEKTDHEKYIGTVGHLYDAGDFLNYMYVDDFLAKVDSVNPKLHTVREDLKERWKVGTKIDFFINVRQPNMYRFAPVLPVVSTQKIEFIWKENTENHTCLGTKFDRICTIKIDDRFYGDAYLFNGSVVSSSYTIPTFANNDGFDTPDELFAYFNKNFKGKIIHWTDLRY</sequence>